<feature type="transmembrane region" description="Helical" evidence="3">
    <location>
        <begin position="150"/>
        <end position="172"/>
    </location>
</feature>
<feature type="transmembrane region" description="Helical" evidence="3">
    <location>
        <begin position="21"/>
        <end position="44"/>
    </location>
</feature>
<dbReference type="InterPro" id="IPR013783">
    <property type="entry name" value="Ig-like_fold"/>
</dbReference>
<feature type="compositionally biased region" description="Low complexity" evidence="2">
    <location>
        <begin position="965"/>
        <end position="1002"/>
    </location>
</feature>
<evidence type="ECO:0000256" key="2">
    <source>
        <dbReference type="SAM" id="MobiDB-lite"/>
    </source>
</evidence>
<feature type="coiled-coil region" evidence="1">
    <location>
        <begin position="1193"/>
        <end position="1241"/>
    </location>
</feature>
<feature type="region of interest" description="Disordered" evidence="2">
    <location>
        <begin position="1127"/>
        <end position="1146"/>
    </location>
</feature>
<dbReference type="OrthoDB" id="174151at2"/>
<keyword evidence="3" id="KW-1133">Transmembrane helix</keyword>
<feature type="compositionally biased region" description="Low complexity" evidence="2">
    <location>
        <begin position="916"/>
        <end position="925"/>
    </location>
</feature>
<name>A0A5R8K9U0_9BACT</name>
<feature type="region of interest" description="Disordered" evidence="2">
    <location>
        <begin position="1040"/>
        <end position="1067"/>
    </location>
</feature>
<dbReference type="RefSeq" id="WP_138087980.1">
    <property type="nucleotide sequence ID" value="NZ_VAUV01000016.1"/>
</dbReference>
<feature type="compositionally biased region" description="Basic and acidic residues" evidence="2">
    <location>
        <begin position="806"/>
        <end position="821"/>
    </location>
</feature>
<feature type="compositionally biased region" description="Low complexity" evidence="2">
    <location>
        <begin position="945"/>
        <end position="957"/>
    </location>
</feature>
<feature type="coiled-coil region" evidence="1">
    <location>
        <begin position="514"/>
        <end position="580"/>
    </location>
</feature>
<feature type="compositionally biased region" description="Polar residues" evidence="2">
    <location>
        <begin position="1040"/>
        <end position="1053"/>
    </location>
</feature>
<keyword evidence="1" id="KW-0175">Coiled coil</keyword>
<protein>
    <recommendedName>
        <fullName evidence="6">DUF4175 family protein</fullName>
    </recommendedName>
</protein>
<dbReference type="Pfam" id="PF17957">
    <property type="entry name" value="Big_7"/>
    <property type="match status" value="1"/>
</dbReference>
<dbReference type="Gene3D" id="2.60.40.10">
    <property type="entry name" value="Immunoglobulins"/>
    <property type="match status" value="1"/>
</dbReference>
<feature type="region of interest" description="Disordered" evidence="2">
    <location>
        <begin position="830"/>
        <end position="849"/>
    </location>
</feature>
<organism evidence="4 5">
    <name type="scientific">Phragmitibacter flavus</name>
    <dbReference type="NCBI Taxonomy" id="2576071"/>
    <lineage>
        <taxon>Bacteria</taxon>
        <taxon>Pseudomonadati</taxon>
        <taxon>Verrucomicrobiota</taxon>
        <taxon>Verrucomicrobiia</taxon>
        <taxon>Verrucomicrobiales</taxon>
        <taxon>Verrucomicrobiaceae</taxon>
        <taxon>Phragmitibacter</taxon>
    </lineage>
</organism>
<evidence type="ECO:0000256" key="1">
    <source>
        <dbReference type="SAM" id="Coils"/>
    </source>
</evidence>
<keyword evidence="3" id="KW-0812">Transmembrane</keyword>
<keyword evidence="3" id="KW-0472">Membrane</keyword>
<feature type="region of interest" description="Disordered" evidence="2">
    <location>
        <begin position="1275"/>
        <end position="1294"/>
    </location>
</feature>
<evidence type="ECO:0008006" key="6">
    <source>
        <dbReference type="Google" id="ProtNLM"/>
    </source>
</evidence>
<gene>
    <name evidence="4" type="ORF">FEM03_19500</name>
</gene>
<keyword evidence="5" id="KW-1185">Reference proteome</keyword>
<dbReference type="Proteomes" id="UP000306196">
    <property type="component" value="Unassembled WGS sequence"/>
</dbReference>
<evidence type="ECO:0000256" key="3">
    <source>
        <dbReference type="SAM" id="Phobius"/>
    </source>
</evidence>
<dbReference type="EMBL" id="VAUV01000016">
    <property type="protein sequence ID" value="TLD69056.1"/>
    <property type="molecule type" value="Genomic_DNA"/>
</dbReference>
<feature type="compositionally biased region" description="Low complexity" evidence="2">
    <location>
        <begin position="1054"/>
        <end position="1067"/>
    </location>
</feature>
<feature type="region of interest" description="Disordered" evidence="2">
    <location>
        <begin position="801"/>
        <end position="823"/>
    </location>
</feature>
<accession>A0A5R8K9U0</accession>
<reference evidence="4 5" key="1">
    <citation type="submission" date="2019-05" db="EMBL/GenBank/DDBJ databases">
        <title>Verrucobacter flavum gen. nov., sp. nov. a new member of the family Verrucomicrobiaceae.</title>
        <authorList>
            <person name="Szuroczki S."/>
            <person name="Abbaszade G."/>
            <person name="Szabo A."/>
            <person name="Felfoldi T."/>
            <person name="Schumann P."/>
            <person name="Boka K."/>
            <person name="Keki Z."/>
            <person name="Toumi M."/>
            <person name="Toth E."/>
        </authorList>
    </citation>
    <scope>NUCLEOTIDE SEQUENCE [LARGE SCALE GENOMIC DNA]</scope>
    <source>
        <strain evidence="4 5">MG-N-17</strain>
    </source>
</reference>
<feature type="region of interest" description="Disordered" evidence="2">
    <location>
        <begin position="1363"/>
        <end position="1450"/>
    </location>
</feature>
<sequence length="1500" mass="163760">MSLRPVTLQALAAFQKRRTRLLLIRAALFSLAILLGLFLLIALLDRATFMPDGLRKTLSYTSWIAALAFTLWQTLALLRQHRDTTATARLMESADPTLHEKLLSAVELSDETKAHHDSPEFREHLQDQVAAQLSNFDPVKALPNRLLQQTIRAVTVVIVLIIALSFFGQLHLPGFLARAALPFANIGRPSSVKIHFLIPEKSPTLVPFSSQTQLSVRIDGPTPKRVIIEQQNADTKPTRLEMTSVGNQQYESTLQVEQTDLRYRVLAADAITSWQTLEARARPRAIEFIKTITPPAYTKLPAQTLTEDHGDLSALEGSTIRVQFEANQPLESATAVLHPAQTPLSITSTENNNNTRQLELTLDGKSEAWALDLTASKTLFTNEETSPFRIDTITDLPPSLTLTTPATDQSIRPDQPIAISGTASDDIGLAKVEFSYAINGTDWQNQDIPGASGLEATVQSTLALANLPLNPGDALLIKLAATDLKGQRSESAAARLLIVTDQPDQQQRAWAATQKQLAQQAKALNQEMRTARKQAEQIRDDAKSDNPETAAALANLKQNLATVEEQADQLWEQLKKAAQQAPDTLKQQEINLVGQHLAELRNEHLPALKEQTQKPEGEVRKQIRKSANEAGANAETLNEALRTFATADLAQTAKEAYEILAPQQQKLADKAIDANRDPAQRTRWQEQQRAALAAAKSAQQDLQSLHDIAPDNRQRDIQNQLKNLDQKIPGIESALDTPDQKQAPEYLYGQAHELRNANNNARDFSRWMAEEAQNKAAELRDRLNQRDNPALAALGKARDQLNQAANEKKPDQQADAKKAAEQKLQAAADQLKAQSELREQNASTNTLAALDQNRLSRAIDKLAEEIPDQPTKESAQPLQQKLNDLVETARTLEADALAQDAQSALEEGQQRIQDKATPQQQLNAALAAQSQLRPLDKALQRAKADQPAIQAAQQARGQADRQQGEARNQANQATQQKQNQQDFQQPADQHNPTLDANQQAQQQLAAARQAFIPKVESARGTLEELTPKLSELAENAAKNLNESQQQTSELAQNAANQSTEQTAEQTQALMPQADANAEQLADLQAALRQETAHADMADLAQRQMARTADVGLAQMQQQTPKIANNLQQATESTQTAQQQQSLQNAAQAQQQTADALNQLSKNLANMEQGKTLPEDALAAQQAMEEALGIKQPLDESYQNIDELNQLMQEARDNPQKTLAALEQELQKNTQMQQALGQLAKQAATETQSALTELKNQPQNLPTAAPAEAHDLARVARHQQRLNQPEAAQQIQAASEQLQQLAKSEANAGNAEAAAQSAQAAQQAAAKATQSLPTTPSPSLFQAAKGAMLAQALDQLDQAVNPMGQGDAEQQQQGQQQQQQSAQQSLANAAQSQAQSMAQDRAQGQVPGQQPSPGQGQTAQQNSPSPPAGQQGQPSPDAGGNLSMTAPNTLVPVLTLQGNESWGRLPARMAKDLTEATRQEPSPEYRAAIESYYKAIAEKSK</sequence>
<feature type="region of interest" description="Disordered" evidence="2">
    <location>
        <begin position="899"/>
        <end position="925"/>
    </location>
</feature>
<evidence type="ECO:0000313" key="4">
    <source>
        <dbReference type="EMBL" id="TLD69056.1"/>
    </source>
</evidence>
<feature type="region of interest" description="Disordered" evidence="2">
    <location>
        <begin position="938"/>
        <end position="1002"/>
    </location>
</feature>
<feature type="transmembrane region" description="Helical" evidence="3">
    <location>
        <begin position="60"/>
        <end position="78"/>
    </location>
</feature>
<feature type="compositionally biased region" description="Low complexity" evidence="2">
    <location>
        <begin position="1367"/>
        <end position="1439"/>
    </location>
</feature>
<proteinExistence type="predicted"/>
<evidence type="ECO:0000313" key="5">
    <source>
        <dbReference type="Proteomes" id="UP000306196"/>
    </source>
</evidence>
<feature type="compositionally biased region" description="Low complexity" evidence="2">
    <location>
        <begin position="1283"/>
        <end position="1294"/>
    </location>
</feature>
<comment type="caution">
    <text evidence="4">The sequence shown here is derived from an EMBL/GenBank/DDBJ whole genome shotgun (WGS) entry which is preliminary data.</text>
</comment>